<dbReference type="Pfam" id="PF00384">
    <property type="entry name" value="Molybdopterin"/>
    <property type="match status" value="1"/>
</dbReference>
<evidence type="ECO:0000256" key="1">
    <source>
        <dbReference type="ARBA" id="ARBA00001942"/>
    </source>
</evidence>
<reference evidence="11 12" key="2">
    <citation type="submission" date="2019-03" db="EMBL/GenBank/DDBJ databases">
        <title>Genomic Encyclopedia of Type Strains, Phase IV (KMG-IV): sequencing the most valuable type-strain genomes for metagenomic binning, comparative biology and taxonomic classification.</title>
        <authorList>
            <person name="Goeker M."/>
        </authorList>
    </citation>
    <scope>NUCLEOTIDE SEQUENCE [LARGE SCALE GENOMIC DNA]</scope>
    <source>
        <strain evidence="11 12">DSM 103426</strain>
    </source>
</reference>
<keyword evidence="8" id="KW-0411">Iron-sulfur</keyword>
<evidence type="ECO:0000313" key="11">
    <source>
        <dbReference type="EMBL" id="TCS62691.1"/>
    </source>
</evidence>
<dbReference type="GO" id="GO:0016491">
    <property type="term" value="F:oxidoreductase activity"/>
    <property type="evidence" value="ECO:0007669"/>
    <property type="project" value="UniProtKB-KW"/>
</dbReference>
<comment type="similarity">
    <text evidence="2">Belongs to the prokaryotic molybdopterin-containing oxidoreductase family.</text>
</comment>
<dbReference type="SUPFAM" id="SSF53706">
    <property type="entry name" value="Formate dehydrogenase/DMSO reductase, domains 1-3"/>
    <property type="match status" value="1"/>
</dbReference>
<dbReference type="InterPro" id="IPR009010">
    <property type="entry name" value="Asp_de-COase-like_dom_sf"/>
</dbReference>
<keyword evidence="6" id="KW-0560">Oxidoreductase</keyword>
<dbReference type="InterPro" id="IPR006963">
    <property type="entry name" value="Mopterin_OxRdtase_4Fe-4S_dom"/>
</dbReference>
<comment type="cofactor">
    <cofactor evidence="1">
        <name>Mo-bis(molybdopterin guanine dinucleotide)</name>
        <dbReference type="ChEBI" id="CHEBI:60539"/>
    </cofactor>
</comment>
<keyword evidence="13" id="KW-1185">Reference proteome</keyword>
<dbReference type="EMBL" id="BHEO01000002">
    <property type="protein sequence ID" value="GBU04022.1"/>
    <property type="molecule type" value="Genomic_DNA"/>
</dbReference>
<dbReference type="Pfam" id="PF01568">
    <property type="entry name" value="Molydop_binding"/>
    <property type="match status" value="1"/>
</dbReference>
<dbReference type="Gene3D" id="2.20.25.90">
    <property type="entry name" value="ADC-like domains"/>
    <property type="match status" value="1"/>
</dbReference>
<name>A0A4V2UNM9_9FIRM</name>
<dbReference type="PROSITE" id="PS00490">
    <property type="entry name" value="MOLYBDOPTERIN_PROK_2"/>
    <property type="match status" value="1"/>
</dbReference>
<evidence type="ECO:0000256" key="5">
    <source>
        <dbReference type="ARBA" id="ARBA00022723"/>
    </source>
</evidence>
<dbReference type="InterPro" id="IPR006655">
    <property type="entry name" value="Mopterin_OxRdtase_prok_CS"/>
</dbReference>
<dbReference type="GO" id="GO:0043546">
    <property type="term" value="F:molybdopterin cofactor binding"/>
    <property type="evidence" value="ECO:0007669"/>
    <property type="project" value="InterPro"/>
</dbReference>
<dbReference type="AlphaFoldDB" id="A0A4V2UNM9"/>
<organism evidence="11 12">
    <name type="scientific">Faecalimonas umbilicata</name>
    <dbReference type="NCBI Taxonomy" id="1912855"/>
    <lineage>
        <taxon>Bacteria</taxon>
        <taxon>Bacillati</taxon>
        <taxon>Bacillota</taxon>
        <taxon>Clostridia</taxon>
        <taxon>Lachnospirales</taxon>
        <taxon>Lachnospiraceae</taxon>
        <taxon>Faecalimonas</taxon>
    </lineage>
</organism>
<evidence type="ECO:0000256" key="3">
    <source>
        <dbReference type="ARBA" id="ARBA00022485"/>
    </source>
</evidence>
<feature type="domain" description="4Fe-4S Mo/W bis-MGD-type" evidence="9">
    <location>
        <begin position="9"/>
        <end position="65"/>
    </location>
</feature>
<evidence type="ECO:0000256" key="6">
    <source>
        <dbReference type="ARBA" id="ARBA00023002"/>
    </source>
</evidence>
<protein>
    <submittedName>
        <fullName evidence="11">Anaerobic selenocysteine-containing dehydrogenase</fullName>
    </submittedName>
    <submittedName>
        <fullName evidence="10">Formate dehydrogenase</fullName>
    </submittedName>
</protein>
<evidence type="ECO:0000256" key="8">
    <source>
        <dbReference type="ARBA" id="ARBA00023014"/>
    </source>
</evidence>
<dbReference type="Proteomes" id="UP000294613">
    <property type="component" value="Unassembled WGS sequence"/>
</dbReference>
<evidence type="ECO:0000256" key="4">
    <source>
        <dbReference type="ARBA" id="ARBA00022505"/>
    </source>
</evidence>
<dbReference type="EMBL" id="SLZV01000031">
    <property type="protein sequence ID" value="TCS62691.1"/>
    <property type="molecule type" value="Genomic_DNA"/>
</dbReference>
<dbReference type="GO" id="GO:0051539">
    <property type="term" value="F:4 iron, 4 sulfur cluster binding"/>
    <property type="evidence" value="ECO:0007669"/>
    <property type="project" value="UniProtKB-KW"/>
</dbReference>
<evidence type="ECO:0000313" key="12">
    <source>
        <dbReference type="Proteomes" id="UP000294613"/>
    </source>
</evidence>
<dbReference type="Proteomes" id="UP000702954">
    <property type="component" value="Unassembled WGS sequence"/>
</dbReference>
<keyword evidence="4" id="KW-0500">Molybdenum</keyword>
<keyword evidence="7" id="KW-0408">Iron</keyword>
<sequence>MSQKEHGKKQVKKAVCGICASGCPMDVYVEDGKIISVEGSKDLPGQSGGLCAKGAAARQYIYNQERLLYPMKQVGEKGQGKFVRISWEEAYQTIAEKLLSVREQYGARSTIFYAGYPKWYRPALLRLANAYGSPNYCTESSTCFQASNMAWKSIYGNDICFPDLANANTVMLWASNLYHSNTPMSKSYRGMKARGVKIIVVDPRNTVTAREADIHLRLLPGTDGALALGMAQVMIEEDLYDHEFVEKYVHGFEEYRAYVKQFTPEYTEKITGVPAEKILEAARLYATNGPAGIMFSAATVVHHINGVQNYRAVHTLVGLSGNYDRKGGHLARPPVSAPVNEFGKVKRYDGEEAIGQKDFPAWFALPCEEAQCTRLAEYILKEEPYPLKALVAFGMNHRMWPKPSYLQEALKKLEFYVNVDLFLSDSSDMADIVLPAATFFEREEIRTMRGGMVGLSEAAVCPCGEAKNDIEIIQELARRMGLSEPVLSGTYEEYMNYILKPTGLSVEELRGHQGGVQAKHLVFGTEKSYEREGFATPTGKAEFVSTVLEKYKDAYGYDGLPVYRDFREVSEVDRTVYPWILNTGSRKPQYFHARVNRLPWLAALEPATLVEMHPSDMESLQIQEGDRVVVTSPGGSMEGIAAAVRNNLPGIVHIYHGNKKGEANELIPLTYLDPISGFPGYKSYFCNVRRKEEEDAISTEI</sequence>
<dbReference type="GO" id="GO:0046872">
    <property type="term" value="F:metal ion binding"/>
    <property type="evidence" value="ECO:0007669"/>
    <property type="project" value="UniProtKB-KW"/>
</dbReference>
<dbReference type="PROSITE" id="PS00551">
    <property type="entry name" value="MOLYBDOPTERIN_PROK_1"/>
    <property type="match status" value="1"/>
</dbReference>
<dbReference type="SUPFAM" id="SSF50692">
    <property type="entry name" value="ADC-like"/>
    <property type="match status" value="1"/>
</dbReference>
<dbReference type="Gene3D" id="3.40.50.740">
    <property type="match status" value="1"/>
</dbReference>
<evidence type="ECO:0000313" key="13">
    <source>
        <dbReference type="Proteomes" id="UP000702954"/>
    </source>
</evidence>
<proteinExistence type="inferred from homology"/>
<evidence type="ECO:0000256" key="2">
    <source>
        <dbReference type="ARBA" id="ARBA00010312"/>
    </source>
</evidence>
<evidence type="ECO:0000259" key="9">
    <source>
        <dbReference type="PROSITE" id="PS51669"/>
    </source>
</evidence>
<dbReference type="Gene3D" id="2.40.40.20">
    <property type="match status" value="1"/>
</dbReference>
<dbReference type="PROSITE" id="PS51669">
    <property type="entry name" value="4FE4S_MOW_BIS_MGD"/>
    <property type="match status" value="1"/>
</dbReference>
<dbReference type="InterPro" id="IPR027467">
    <property type="entry name" value="MopterinOxRdtase_cofactor_BS"/>
</dbReference>
<dbReference type="Pfam" id="PF04879">
    <property type="entry name" value="Molybdop_Fe4S4"/>
    <property type="match status" value="1"/>
</dbReference>
<dbReference type="RefSeq" id="WP_116441118.1">
    <property type="nucleotide sequence ID" value="NZ_BHEO01000002.1"/>
</dbReference>
<dbReference type="PANTHER" id="PTHR43742">
    <property type="entry name" value="TRIMETHYLAMINE-N-OXIDE REDUCTASE"/>
    <property type="match status" value="1"/>
</dbReference>
<dbReference type="SMART" id="SM00926">
    <property type="entry name" value="Molybdop_Fe4S4"/>
    <property type="match status" value="1"/>
</dbReference>
<gene>
    <name evidence="11" type="ORF">EDD74_13115</name>
    <name evidence="10" type="ORF">FAEUMB_05630</name>
</gene>
<keyword evidence="3" id="KW-0004">4Fe-4S</keyword>
<reference evidence="10 13" key="1">
    <citation type="journal article" date="2018" name="Int. J. Syst. Evol. Microbiol.">
        <title>Draft Genome Sequence of Faecalimonas umbilicata JCM 30896T, an Acetate-Producing Bacterium Isolated from Human Feces.</title>
        <authorList>
            <person name="Sakamoto M."/>
            <person name="Ikeyama N."/>
            <person name="Yuki M."/>
            <person name="Ohkuma M."/>
        </authorList>
    </citation>
    <scope>NUCLEOTIDE SEQUENCE [LARGE SCALE GENOMIC DNA]</scope>
    <source>
        <strain evidence="10 13">EGH7</strain>
    </source>
</reference>
<comment type="caution">
    <text evidence="11">The sequence shown here is derived from an EMBL/GenBank/DDBJ whole genome shotgun (WGS) entry which is preliminary data.</text>
</comment>
<dbReference type="InterPro" id="IPR050612">
    <property type="entry name" value="Prok_Mopterin_Oxidored"/>
</dbReference>
<dbReference type="Gene3D" id="3.40.228.10">
    <property type="entry name" value="Dimethylsulfoxide Reductase, domain 2"/>
    <property type="match status" value="1"/>
</dbReference>
<evidence type="ECO:0000313" key="10">
    <source>
        <dbReference type="EMBL" id="GBU04022.1"/>
    </source>
</evidence>
<evidence type="ECO:0000256" key="7">
    <source>
        <dbReference type="ARBA" id="ARBA00023004"/>
    </source>
</evidence>
<accession>A0A4V2UNM9</accession>
<dbReference type="InterPro" id="IPR006657">
    <property type="entry name" value="MoPterin_dinucl-bd_dom"/>
</dbReference>
<dbReference type="InterPro" id="IPR006656">
    <property type="entry name" value="Mopterin_OxRdtase"/>
</dbReference>
<keyword evidence="5" id="KW-0479">Metal-binding</keyword>